<dbReference type="InterPro" id="IPR036922">
    <property type="entry name" value="Rieske_2Fe-2S_sf"/>
</dbReference>
<keyword evidence="3" id="KW-0408">Iron</keyword>
<keyword evidence="9" id="KW-1185">Reference proteome</keyword>
<keyword evidence="1" id="KW-0001">2Fe-2S</keyword>
<comment type="similarity">
    <text evidence="6">Belongs to the bacterial ring-hydroxylating dioxygenase ferredoxin component family.</text>
</comment>
<gene>
    <name evidence="8" type="ORF">LDX50_27610</name>
</gene>
<evidence type="ECO:0000256" key="1">
    <source>
        <dbReference type="ARBA" id="ARBA00022714"/>
    </source>
</evidence>
<protein>
    <submittedName>
        <fullName evidence="8">Rieske 2Fe-2S domain-containing protein</fullName>
    </submittedName>
</protein>
<reference evidence="8" key="1">
    <citation type="submission" date="2021-09" db="EMBL/GenBank/DDBJ databases">
        <title>Fulvivirga sp. isolated from coastal sediment.</title>
        <authorList>
            <person name="Yu H."/>
        </authorList>
    </citation>
    <scope>NUCLEOTIDE SEQUENCE</scope>
    <source>
        <strain evidence="8">1062</strain>
    </source>
</reference>
<dbReference type="RefSeq" id="WP_225699525.1">
    <property type="nucleotide sequence ID" value="NZ_JAIXNE010000006.1"/>
</dbReference>
<proteinExistence type="inferred from homology"/>
<sequence>MRWVRIFKSWEDTCKALPENDPYQLKIGERKVTVVRRNNELFAFAPLCPHQHEPLFKGDVSPEGEIVCPLHSYRFNLKTGRECQQRTEDLETYPVRIDTEVFLGID</sequence>
<evidence type="ECO:0000256" key="2">
    <source>
        <dbReference type="ARBA" id="ARBA00022723"/>
    </source>
</evidence>
<comment type="cofactor">
    <cofactor evidence="5">
        <name>[2Fe-2S] cluster</name>
        <dbReference type="ChEBI" id="CHEBI:190135"/>
    </cofactor>
</comment>
<dbReference type="GO" id="GO:0046872">
    <property type="term" value="F:metal ion binding"/>
    <property type="evidence" value="ECO:0007669"/>
    <property type="project" value="UniProtKB-KW"/>
</dbReference>
<evidence type="ECO:0000256" key="6">
    <source>
        <dbReference type="ARBA" id="ARBA00038001"/>
    </source>
</evidence>
<comment type="caution">
    <text evidence="8">The sequence shown here is derived from an EMBL/GenBank/DDBJ whole genome shotgun (WGS) entry which is preliminary data.</text>
</comment>
<dbReference type="SUPFAM" id="SSF50022">
    <property type="entry name" value="ISP domain"/>
    <property type="match status" value="1"/>
</dbReference>
<dbReference type="InterPro" id="IPR017941">
    <property type="entry name" value="Rieske_2Fe-2S"/>
</dbReference>
<evidence type="ECO:0000256" key="4">
    <source>
        <dbReference type="ARBA" id="ARBA00023014"/>
    </source>
</evidence>
<dbReference type="Pfam" id="PF00355">
    <property type="entry name" value="Rieske"/>
    <property type="match status" value="1"/>
</dbReference>
<dbReference type="PANTHER" id="PTHR21496">
    <property type="entry name" value="FERREDOXIN-RELATED"/>
    <property type="match status" value="1"/>
</dbReference>
<organism evidence="8 9">
    <name type="scientific">Fulvivirga sedimenti</name>
    <dbReference type="NCBI Taxonomy" id="2879465"/>
    <lineage>
        <taxon>Bacteria</taxon>
        <taxon>Pseudomonadati</taxon>
        <taxon>Bacteroidota</taxon>
        <taxon>Cytophagia</taxon>
        <taxon>Cytophagales</taxon>
        <taxon>Fulvivirgaceae</taxon>
        <taxon>Fulvivirga</taxon>
    </lineage>
</organism>
<dbReference type="Gene3D" id="2.102.10.10">
    <property type="entry name" value="Rieske [2Fe-2S] iron-sulphur domain"/>
    <property type="match status" value="1"/>
</dbReference>
<dbReference type="GO" id="GO:0051537">
    <property type="term" value="F:2 iron, 2 sulfur cluster binding"/>
    <property type="evidence" value="ECO:0007669"/>
    <property type="project" value="UniProtKB-KW"/>
</dbReference>
<evidence type="ECO:0000259" key="7">
    <source>
        <dbReference type="PROSITE" id="PS51296"/>
    </source>
</evidence>
<keyword evidence="4" id="KW-0411">Iron-sulfur</keyword>
<name>A0A9X1HXQ8_9BACT</name>
<evidence type="ECO:0000313" key="8">
    <source>
        <dbReference type="EMBL" id="MCA6078672.1"/>
    </source>
</evidence>
<feature type="domain" description="Rieske" evidence="7">
    <location>
        <begin position="10"/>
        <end position="104"/>
    </location>
</feature>
<evidence type="ECO:0000256" key="3">
    <source>
        <dbReference type="ARBA" id="ARBA00023004"/>
    </source>
</evidence>
<dbReference type="AlphaFoldDB" id="A0A9X1HXQ8"/>
<dbReference type="PANTHER" id="PTHR21496:SF0">
    <property type="entry name" value="RIESKE DOMAIN-CONTAINING PROTEIN"/>
    <property type="match status" value="1"/>
</dbReference>
<dbReference type="PROSITE" id="PS51296">
    <property type="entry name" value="RIESKE"/>
    <property type="match status" value="1"/>
</dbReference>
<evidence type="ECO:0000313" key="9">
    <source>
        <dbReference type="Proteomes" id="UP001139409"/>
    </source>
</evidence>
<keyword evidence="2" id="KW-0479">Metal-binding</keyword>
<dbReference type="EMBL" id="JAIXNE010000006">
    <property type="protein sequence ID" value="MCA6078672.1"/>
    <property type="molecule type" value="Genomic_DNA"/>
</dbReference>
<dbReference type="Proteomes" id="UP001139409">
    <property type="component" value="Unassembled WGS sequence"/>
</dbReference>
<evidence type="ECO:0000256" key="5">
    <source>
        <dbReference type="ARBA" id="ARBA00034078"/>
    </source>
</evidence>
<accession>A0A9X1HXQ8</accession>